<accession>A0A0P7Y2F4</accession>
<organism evidence="9 11">
    <name type="scientific">Saliniramus fredricksonii</name>
    <dbReference type="NCBI Taxonomy" id="1653334"/>
    <lineage>
        <taxon>Bacteria</taxon>
        <taxon>Pseudomonadati</taxon>
        <taxon>Pseudomonadota</taxon>
        <taxon>Alphaproteobacteria</taxon>
        <taxon>Hyphomicrobiales</taxon>
        <taxon>Salinarimonadaceae</taxon>
        <taxon>Saliniramus</taxon>
    </lineage>
</organism>
<keyword evidence="2" id="KW-0540">Nuclease</keyword>
<dbReference type="AlphaFoldDB" id="A0A0P7Y2F4"/>
<evidence type="ECO:0000313" key="9">
    <source>
        <dbReference type="EMBL" id="KPQ10598.1"/>
    </source>
</evidence>
<feature type="domain" description="Endoribonuclease YicC-like N-terminal" evidence="7">
    <location>
        <begin position="3"/>
        <end position="157"/>
    </location>
</feature>
<keyword evidence="6" id="KW-0175">Coiled coil</keyword>
<evidence type="ECO:0000256" key="1">
    <source>
        <dbReference type="ARBA" id="ARBA00001968"/>
    </source>
</evidence>
<evidence type="ECO:0000256" key="5">
    <source>
        <dbReference type="ARBA" id="ARBA00035648"/>
    </source>
</evidence>
<evidence type="ECO:0000313" key="10">
    <source>
        <dbReference type="EMBL" id="SCC79285.1"/>
    </source>
</evidence>
<evidence type="ECO:0000259" key="7">
    <source>
        <dbReference type="Pfam" id="PF03755"/>
    </source>
</evidence>
<dbReference type="InterPro" id="IPR013551">
    <property type="entry name" value="YicC-like_C"/>
</dbReference>
<sequence length="294" mass="31636">MTIASMTGFARMTGTSGPYSFAFEAKSVNGRGLDIRLRMPSGWDALGEEARKRLGKVLTRGQCQVGLTLTRSETAPRLRVNHDILATLVEAVERAPRSQAVGPASLDGLLAVRGVIDIVETDDESITRALQADLDKALDELAETLAAARRSEGAALAQVITAQLDAMERLVAAARDNPARTPEVIRARIAGQIARIMEAGTGFDADRLHQEAVLIATRADIQEEIDRLDAHIAAARALLAEGGAVGRRLDFLAQEFGREANTLCSKASDVTLSRVGLELKSVVDQFREQVQNVE</sequence>
<evidence type="ECO:0000313" key="11">
    <source>
        <dbReference type="Proteomes" id="UP000050497"/>
    </source>
</evidence>
<comment type="caution">
    <text evidence="9">The sequence shown here is derived from an EMBL/GenBank/DDBJ whole genome shotgun (WGS) entry which is preliminary data.</text>
</comment>
<dbReference type="EMBL" id="LJSX01000014">
    <property type="protein sequence ID" value="KPQ10598.1"/>
    <property type="molecule type" value="Genomic_DNA"/>
</dbReference>
<dbReference type="PATRIC" id="fig|1653334.4.peg.3360"/>
<dbReference type="NCBIfam" id="TIGR00255">
    <property type="entry name" value="YicC/YloC family endoribonuclease"/>
    <property type="match status" value="1"/>
</dbReference>
<evidence type="ECO:0000259" key="8">
    <source>
        <dbReference type="Pfam" id="PF08340"/>
    </source>
</evidence>
<dbReference type="Proteomes" id="UP000182800">
    <property type="component" value="Unassembled WGS sequence"/>
</dbReference>
<keyword evidence="3" id="KW-0255">Endonuclease</keyword>
<proteinExistence type="inferred from homology"/>
<evidence type="ECO:0000256" key="4">
    <source>
        <dbReference type="ARBA" id="ARBA00022801"/>
    </source>
</evidence>
<dbReference type="InterPro" id="IPR005229">
    <property type="entry name" value="YicC/YloC-like"/>
</dbReference>
<evidence type="ECO:0000313" key="12">
    <source>
        <dbReference type="Proteomes" id="UP000182800"/>
    </source>
</evidence>
<dbReference type="EMBL" id="FMBM01000001">
    <property type="protein sequence ID" value="SCC79285.1"/>
    <property type="molecule type" value="Genomic_DNA"/>
</dbReference>
<name>A0A0P7Y2F4_9HYPH</name>
<keyword evidence="4" id="KW-0378">Hydrolase</keyword>
<reference evidence="9 11" key="1">
    <citation type="submission" date="2015-09" db="EMBL/GenBank/DDBJ databases">
        <title>Identification and resolution of microdiversity through metagenomic sequencing of parallel consortia.</title>
        <authorList>
            <person name="Nelson W.C."/>
            <person name="Romine M.F."/>
            <person name="Lindemann S.R."/>
        </authorList>
    </citation>
    <scope>NUCLEOTIDE SEQUENCE [LARGE SCALE GENOMIC DNA]</scope>
    <source>
        <strain evidence="9">HL-109</strain>
    </source>
</reference>
<feature type="domain" description="Endoribonuclease YicC-like C-terminal" evidence="8">
    <location>
        <begin position="180"/>
        <end position="294"/>
    </location>
</feature>
<evidence type="ECO:0000256" key="3">
    <source>
        <dbReference type="ARBA" id="ARBA00022759"/>
    </source>
</evidence>
<dbReference type="GO" id="GO:0004521">
    <property type="term" value="F:RNA endonuclease activity"/>
    <property type="evidence" value="ECO:0007669"/>
    <property type="project" value="InterPro"/>
</dbReference>
<evidence type="ECO:0000256" key="2">
    <source>
        <dbReference type="ARBA" id="ARBA00022722"/>
    </source>
</evidence>
<evidence type="ECO:0000256" key="6">
    <source>
        <dbReference type="SAM" id="Coils"/>
    </source>
</evidence>
<comment type="cofactor">
    <cofactor evidence="1">
        <name>a divalent metal cation</name>
        <dbReference type="ChEBI" id="CHEBI:60240"/>
    </cofactor>
</comment>
<keyword evidence="12" id="KW-1185">Reference proteome</keyword>
<protein>
    <submittedName>
        <fullName evidence="9">Putative stress-induced protein</fullName>
    </submittedName>
    <submittedName>
        <fullName evidence="10">TIGR00255 family protein</fullName>
    </submittedName>
</protein>
<dbReference type="RefSeq" id="WP_074443688.1">
    <property type="nucleotide sequence ID" value="NZ_FMBM01000001.1"/>
</dbReference>
<gene>
    <name evidence="10" type="ORF">GA0071312_0787</name>
    <name evidence="9" type="ORF">HLUCCO17_10160</name>
</gene>
<comment type="similarity">
    <text evidence="5">Belongs to the YicC/YloC family.</text>
</comment>
<dbReference type="PANTHER" id="PTHR30636">
    <property type="entry name" value="UPF0701 PROTEIN YICC"/>
    <property type="match status" value="1"/>
</dbReference>
<dbReference type="STRING" id="1653334.GA0071312_0787"/>
<dbReference type="PANTHER" id="PTHR30636:SF3">
    <property type="entry name" value="UPF0701 PROTEIN YICC"/>
    <property type="match status" value="1"/>
</dbReference>
<dbReference type="Pfam" id="PF03755">
    <property type="entry name" value="YicC-like_N"/>
    <property type="match status" value="1"/>
</dbReference>
<dbReference type="Pfam" id="PF08340">
    <property type="entry name" value="YicC-like_C"/>
    <property type="match status" value="1"/>
</dbReference>
<reference evidence="10 12" key="2">
    <citation type="submission" date="2016-08" db="EMBL/GenBank/DDBJ databases">
        <authorList>
            <person name="Varghese N."/>
            <person name="Submissions Spin"/>
        </authorList>
    </citation>
    <scope>NUCLEOTIDE SEQUENCE [LARGE SCALE GENOMIC DNA]</scope>
    <source>
        <strain evidence="10 12">HL-109</strain>
    </source>
</reference>
<dbReference type="OrthoDB" id="9771229at2"/>
<dbReference type="GO" id="GO:0016787">
    <property type="term" value="F:hydrolase activity"/>
    <property type="evidence" value="ECO:0007669"/>
    <property type="project" value="UniProtKB-KW"/>
</dbReference>
<dbReference type="Proteomes" id="UP000050497">
    <property type="component" value="Unassembled WGS sequence"/>
</dbReference>
<feature type="coiled-coil region" evidence="6">
    <location>
        <begin position="131"/>
        <end position="177"/>
    </location>
</feature>
<dbReference type="InterPro" id="IPR013527">
    <property type="entry name" value="YicC-like_N"/>
</dbReference>